<evidence type="ECO:0000313" key="3">
    <source>
        <dbReference type="EMBL" id="EQD39123.1"/>
    </source>
</evidence>
<organism evidence="3">
    <name type="scientific">mine drainage metagenome</name>
    <dbReference type="NCBI Taxonomy" id="410659"/>
    <lineage>
        <taxon>unclassified sequences</taxon>
        <taxon>metagenomes</taxon>
        <taxon>ecological metagenomes</taxon>
    </lineage>
</organism>
<dbReference type="InterPro" id="IPR006221">
    <property type="entry name" value="TrpG/PapA_dom"/>
</dbReference>
<dbReference type="GO" id="GO:0004049">
    <property type="term" value="F:anthranilate synthase activity"/>
    <property type="evidence" value="ECO:0007669"/>
    <property type="project" value="TreeGrafter"/>
</dbReference>
<evidence type="ECO:0000256" key="1">
    <source>
        <dbReference type="ARBA" id="ARBA00022962"/>
    </source>
</evidence>
<accession>T0Z1K2</accession>
<evidence type="ECO:0000259" key="2">
    <source>
        <dbReference type="Pfam" id="PF00117"/>
    </source>
</evidence>
<dbReference type="GO" id="GO:0005829">
    <property type="term" value="C:cytosol"/>
    <property type="evidence" value="ECO:0007669"/>
    <property type="project" value="TreeGrafter"/>
</dbReference>
<dbReference type="NCBIfam" id="TIGR00566">
    <property type="entry name" value="trpG_papA"/>
    <property type="match status" value="1"/>
</dbReference>
<comment type="caution">
    <text evidence="3">The sequence shown here is derived from an EMBL/GenBank/DDBJ whole genome shotgun (WGS) entry which is preliminary data.</text>
</comment>
<dbReference type="InterPro" id="IPR050472">
    <property type="entry name" value="Anth_synth/Amidotransfase"/>
</dbReference>
<dbReference type="PANTHER" id="PTHR43418">
    <property type="entry name" value="MULTIFUNCTIONAL TRYPTOPHAN BIOSYNTHESIS PROTEIN-RELATED"/>
    <property type="match status" value="1"/>
</dbReference>
<dbReference type="PRINTS" id="PR00097">
    <property type="entry name" value="ANTSNTHASEII"/>
</dbReference>
<dbReference type="EMBL" id="AUZZ01008097">
    <property type="protein sequence ID" value="EQD39123.1"/>
    <property type="molecule type" value="Genomic_DNA"/>
</dbReference>
<protein>
    <submittedName>
        <fullName evidence="3">Anthranilate synthase component II</fullName>
    </submittedName>
</protein>
<dbReference type="GO" id="GO:0000162">
    <property type="term" value="P:L-tryptophan biosynthetic process"/>
    <property type="evidence" value="ECO:0007669"/>
    <property type="project" value="TreeGrafter"/>
</dbReference>
<dbReference type="SUPFAM" id="SSF52317">
    <property type="entry name" value="Class I glutamine amidotransferase-like"/>
    <property type="match status" value="1"/>
</dbReference>
<dbReference type="InterPro" id="IPR029062">
    <property type="entry name" value="Class_I_gatase-like"/>
</dbReference>
<reference evidence="3" key="1">
    <citation type="submission" date="2013-08" db="EMBL/GenBank/DDBJ databases">
        <authorList>
            <person name="Mendez C."/>
            <person name="Richter M."/>
            <person name="Ferrer M."/>
            <person name="Sanchez J."/>
        </authorList>
    </citation>
    <scope>NUCLEOTIDE SEQUENCE</scope>
</reference>
<sequence>MMRVLVIDHEDSFAQNLVQELARQGADVHDLRSTRPFGDAAKLDPDAVLLSPGPGHPSDRRRTRLSRTILRRWGSSRPILGVCLGHQLIAESCGGRIVRAPEPVHGDTDRIVHSGDPLFRGVPSPFRAARYHSLLVDPEGLPPILEPTAWGTGRALMALRHTRWPLWGVQFHPES</sequence>
<proteinExistence type="predicted"/>
<dbReference type="AlphaFoldDB" id="T0Z1K2"/>
<feature type="domain" description="Glutamine amidotransferase" evidence="2">
    <location>
        <begin position="5"/>
        <end position="175"/>
    </location>
</feature>
<reference evidence="3" key="2">
    <citation type="journal article" date="2014" name="ISME J.">
        <title>Microbial stratification in low pH oxic and suboxic macroscopic growths along an acid mine drainage.</title>
        <authorList>
            <person name="Mendez-Garcia C."/>
            <person name="Mesa V."/>
            <person name="Sprenger R.R."/>
            <person name="Richter M."/>
            <person name="Diez M.S."/>
            <person name="Solano J."/>
            <person name="Bargiela R."/>
            <person name="Golyshina O.V."/>
            <person name="Manteca A."/>
            <person name="Ramos J.L."/>
            <person name="Gallego J.R."/>
            <person name="Llorente I."/>
            <person name="Martins Dos Santos V.A."/>
            <person name="Jensen O.N."/>
            <person name="Pelaez A.I."/>
            <person name="Sanchez J."/>
            <person name="Ferrer M."/>
        </authorList>
    </citation>
    <scope>NUCLEOTIDE SEQUENCE</scope>
</reference>
<gene>
    <name evidence="3" type="ORF">B2A_11237</name>
</gene>
<dbReference type="PRINTS" id="PR00099">
    <property type="entry name" value="CPSGATASE"/>
</dbReference>
<dbReference type="PROSITE" id="PS51273">
    <property type="entry name" value="GATASE_TYPE_1"/>
    <property type="match status" value="1"/>
</dbReference>
<dbReference type="CDD" id="cd01743">
    <property type="entry name" value="GATase1_Anthranilate_Synthase"/>
    <property type="match status" value="1"/>
</dbReference>
<dbReference type="Gene3D" id="3.40.50.880">
    <property type="match status" value="1"/>
</dbReference>
<dbReference type="Pfam" id="PF00117">
    <property type="entry name" value="GATase"/>
    <property type="match status" value="1"/>
</dbReference>
<dbReference type="PRINTS" id="PR00096">
    <property type="entry name" value="GATASE"/>
</dbReference>
<feature type="non-terminal residue" evidence="3">
    <location>
        <position position="175"/>
    </location>
</feature>
<name>T0Z1K2_9ZZZZ</name>
<keyword evidence="1" id="KW-0315">Glutamine amidotransferase</keyword>
<dbReference type="InterPro" id="IPR017926">
    <property type="entry name" value="GATASE"/>
</dbReference>
<dbReference type="PANTHER" id="PTHR43418:SF4">
    <property type="entry name" value="MULTIFUNCTIONAL TRYPTOPHAN BIOSYNTHESIS PROTEIN"/>
    <property type="match status" value="1"/>
</dbReference>